<name>A0ABW5FIS7_9PSEU</name>
<proteinExistence type="predicted"/>
<comment type="caution">
    <text evidence="2">The sequence shown here is derived from an EMBL/GenBank/DDBJ whole genome shotgun (WGS) entry which is preliminary data.</text>
</comment>
<feature type="transmembrane region" description="Helical" evidence="1">
    <location>
        <begin position="53"/>
        <end position="74"/>
    </location>
</feature>
<evidence type="ECO:0000313" key="3">
    <source>
        <dbReference type="Proteomes" id="UP001597417"/>
    </source>
</evidence>
<accession>A0ABW5FIS7</accession>
<dbReference type="EMBL" id="JBHUKR010000002">
    <property type="protein sequence ID" value="MFD2414826.1"/>
    <property type="molecule type" value="Genomic_DNA"/>
</dbReference>
<evidence type="ECO:0000256" key="1">
    <source>
        <dbReference type="SAM" id="Phobius"/>
    </source>
</evidence>
<protein>
    <submittedName>
        <fullName evidence="2">Uncharacterized protein</fullName>
    </submittedName>
</protein>
<dbReference type="Proteomes" id="UP001597417">
    <property type="component" value="Unassembled WGS sequence"/>
</dbReference>
<dbReference type="RefSeq" id="WP_378260373.1">
    <property type="nucleotide sequence ID" value="NZ_JBHUKR010000002.1"/>
</dbReference>
<gene>
    <name evidence="2" type="ORF">ACFSXZ_00595</name>
</gene>
<reference evidence="3" key="1">
    <citation type="journal article" date="2019" name="Int. J. Syst. Evol. Microbiol.">
        <title>The Global Catalogue of Microorganisms (GCM) 10K type strain sequencing project: providing services to taxonomists for standard genome sequencing and annotation.</title>
        <authorList>
            <consortium name="The Broad Institute Genomics Platform"/>
            <consortium name="The Broad Institute Genome Sequencing Center for Infectious Disease"/>
            <person name="Wu L."/>
            <person name="Ma J."/>
        </authorList>
    </citation>
    <scope>NUCLEOTIDE SEQUENCE [LARGE SCALE GENOMIC DNA]</scope>
    <source>
        <strain evidence="3">CGMCC 4.7645</strain>
    </source>
</reference>
<keyword evidence="1" id="KW-1133">Transmembrane helix</keyword>
<organism evidence="2 3">
    <name type="scientific">Amycolatopsis pigmentata</name>
    <dbReference type="NCBI Taxonomy" id="450801"/>
    <lineage>
        <taxon>Bacteria</taxon>
        <taxon>Bacillati</taxon>
        <taxon>Actinomycetota</taxon>
        <taxon>Actinomycetes</taxon>
        <taxon>Pseudonocardiales</taxon>
        <taxon>Pseudonocardiaceae</taxon>
        <taxon>Amycolatopsis</taxon>
    </lineage>
</organism>
<feature type="transmembrane region" description="Helical" evidence="1">
    <location>
        <begin position="80"/>
        <end position="105"/>
    </location>
</feature>
<evidence type="ECO:0000313" key="2">
    <source>
        <dbReference type="EMBL" id="MFD2414826.1"/>
    </source>
</evidence>
<sequence length="304" mass="32777">MLLSTFHPDRAAPGPGHGVPVSVGEFDDGPDLMLWNPHLFRASRRREALRAMLSARVVLCGLSGIAFVVVGALREVGFDAVLTIVLGALALAGATLAAVVSLAWFEIDHVHKRGQRCRLERQPGEFFYRTRDFTDLGTTTSDTVSEVVEALHQLHVTPARVWLDPALPRHAHVVAWDALRCLDHTRAARALVHEPGTGDKLGQLTAAANGAITGIDRAVAEVAAHLHACIALTQAWTVKLRHAGIQARAQAALDTLPEGWAARIAAEAETLPQDVFAYVTAARDITGAGPFPWEKSYVENQQVS</sequence>
<keyword evidence="1" id="KW-0812">Transmembrane</keyword>
<keyword evidence="1" id="KW-0472">Membrane</keyword>
<keyword evidence="3" id="KW-1185">Reference proteome</keyword>